<evidence type="ECO:0000256" key="2">
    <source>
        <dbReference type="SAM" id="SignalP"/>
    </source>
</evidence>
<dbReference type="AlphaFoldDB" id="A0A7X6RHD1"/>
<accession>A0A7X6RHD1</accession>
<dbReference type="EMBL" id="JAAXPE010000007">
    <property type="protein sequence ID" value="NKY86047.1"/>
    <property type="molecule type" value="Genomic_DNA"/>
</dbReference>
<feature type="signal peptide" evidence="2">
    <location>
        <begin position="1"/>
        <end position="24"/>
    </location>
</feature>
<feature type="region of interest" description="Disordered" evidence="1">
    <location>
        <begin position="27"/>
        <end position="50"/>
    </location>
</feature>
<keyword evidence="2" id="KW-0732">Signal</keyword>
<evidence type="ECO:0000313" key="4">
    <source>
        <dbReference type="Proteomes" id="UP000523447"/>
    </source>
</evidence>
<gene>
    <name evidence="3" type="ORF">HGA07_10455</name>
</gene>
<organism evidence="3 4">
    <name type="scientific">Nocardia veterana</name>
    <dbReference type="NCBI Taxonomy" id="132249"/>
    <lineage>
        <taxon>Bacteria</taxon>
        <taxon>Bacillati</taxon>
        <taxon>Actinomycetota</taxon>
        <taxon>Actinomycetes</taxon>
        <taxon>Mycobacteriales</taxon>
        <taxon>Nocardiaceae</taxon>
        <taxon>Nocardia</taxon>
    </lineage>
</organism>
<evidence type="ECO:0000313" key="3">
    <source>
        <dbReference type="EMBL" id="NKY86047.1"/>
    </source>
</evidence>
<dbReference type="Pfam" id="PF12079">
    <property type="entry name" value="DUF3558"/>
    <property type="match status" value="1"/>
</dbReference>
<dbReference type="PROSITE" id="PS51257">
    <property type="entry name" value="PROKAR_LIPOPROTEIN"/>
    <property type="match status" value="1"/>
</dbReference>
<reference evidence="3 4" key="1">
    <citation type="submission" date="2020-04" db="EMBL/GenBank/DDBJ databases">
        <title>MicrobeNet Type strains.</title>
        <authorList>
            <person name="Nicholson A.C."/>
        </authorList>
    </citation>
    <scope>NUCLEOTIDE SEQUENCE [LARGE SCALE GENOMIC DNA]</scope>
    <source>
        <strain evidence="3 4">DSM 44445</strain>
    </source>
</reference>
<keyword evidence="4" id="KW-1185">Reference proteome</keyword>
<proteinExistence type="predicted"/>
<name>A0A7X6RHD1_9NOCA</name>
<sequence length="190" mass="19657">MIGRGAMAVAVALGGALVLGGCSASDGDAKPAGQSTNSSQPSLAVNAPSGYDPCTDIPQSVLDSEQLVDKENANGDAHDVKWRGCAWVQADGDGYAVSIRTTNLTVDVLRGKGFPDTQELTVVGRRAITTRQFEGPHIKEACTLNVEMKGGTLEFNVSNSASAPRTGNLDACQIAKTLGDKVVPTMPPTV</sequence>
<evidence type="ECO:0000256" key="1">
    <source>
        <dbReference type="SAM" id="MobiDB-lite"/>
    </source>
</evidence>
<dbReference type="InterPro" id="IPR024520">
    <property type="entry name" value="DUF3558"/>
</dbReference>
<dbReference type="RefSeq" id="WP_040721337.1">
    <property type="nucleotide sequence ID" value="NZ_CAWPHS010000067.1"/>
</dbReference>
<dbReference type="Proteomes" id="UP000523447">
    <property type="component" value="Unassembled WGS sequence"/>
</dbReference>
<protein>
    <submittedName>
        <fullName evidence="3">DUF3558 domain-containing protein</fullName>
    </submittedName>
</protein>
<feature type="compositionally biased region" description="Polar residues" evidence="1">
    <location>
        <begin position="33"/>
        <end position="43"/>
    </location>
</feature>
<comment type="caution">
    <text evidence="3">The sequence shown here is derived from an EMBL/GenBank/DDBJ whole genome shotgun (WGS) entry which is preliminary data.</text>
</comment>
<feature type="chain" id="PRO_5030883224" evidence="2">
    <location>
        <begin position="25"/>
        <end position="190"/>
    </location>
</feature>